<dbReference type="EMBL" id="ML003365">
    <property type="protein sequence ID" value="RKP34092.1"/>
    <property type="molecule type" value="Genomic_DNA"/>
</dbReference>
<evidence type="ECO:0000256" key="4">
    <source>
        <dbReference type="ARBA" id="ARBA00022618"/>
    </source>
</evidence>
<organism evidence="10 11">
    <name type="scientific">Dimargaris cristalligena</name>
    <dbReference type="NCBI Taxonomy" id="215637"/>
    <lineage>
        <taxon>Eukaryota</taxon>
        <taxon>Fungi</taxon>
        <taxon>Fungi incertae sedis</taxon>
        <taxon>Zoopagomycota</taxon>
        <taxon>Kickxellomycotina</taxon>
        <taxon>Dimargaritomycetes</taxon>
        <taxon>Dimargaritales</taxon>
        <taxon>Dimargaritaceae</taxon>
        <taxon>Dimargaris</taxon>
    </lineage>
</organism>
<reference evidence="11" key="1">
    <citation type="journal article" date="2018" name="Nat. Microbiol.">
        <title>Leveraging single-cell genomics to expand the fungal tree of life.</title>
        <authorList>
            <person name="Ahrendt S.R."/>
            <person name="Quandt C.A."/>
            <person name="Ciobanu D."/>
            <person name="Clum A."/>
            <person name="Salamov A."/>
            <person name="Andreopoulos B."/>
            <person name="Cheng J.F."/>
            <person name="Woyke T."/>
            <person name="Pelin A."/>
            <person name="Henrissat B."/>
            <person name="Reynolds N.K."/>
            <person name="Benny G.L."/>
            <person name="Smith M.E."/>
            <person name="James T.Y."/>
            <person name="Grigoriev I.V."/>
        </authorList>
    </citation>
    <scope>NUCLEOTIDE SEQUENCE [LARGE SCALE GENOMIC DNA]</scope>
    <source>
        <strain evidence="11">RSA 468</strain>
    </source>
</reference>
<gene>
    <name evidence="10" type="ORF">BJ085DRAFT_2183</name>
</gene>
<evidence type="ECO:0000256" key="2">
    <source>
        <dbReference type="ARBA" id="ARBA00008643"/>
    </source>
</evidence>
<keyword evidence="4" id="KW-0132">Cell division</keyword>
<sequence length="97" mass="11008">AQAELIIEHFGFTPLSCIDDIINAVNDILYQATSSLERFITKEMGECPEAEQGIHQIETLLENAVDKYFDIFELYSLRNIFSIPPDANITLPHHEVS</sequence>
<dbReference type="InterPro" id="IPR008685">
    <property type="entry name" value="Centromere_Mis12"/>
</dbReference>
<feature type="non-terminal residue" evidence="10">
    <location>
        <position position="1"/>
    </location>
</feature>
<keyword evidence="9" id="KW-0137">Centromere</keyword>
<dbReference type="Pfam" id="PF05859">
    <property type="entry name" value="Mis12"/>
    <property type="match status" value="1"/>
</dbReference>
<dbReference type="GO" id="GO:0051301">
    <property type="term" value="P:cell division"/>
    <property type="evidence" value="ECO:0007669"/>
    <property type="project" value="UniProtKB-KW"/>
</dbReference>
<evidence type="ECO:0000313" key="11">
    <source>
        <dbReference type="Proteomes" id="UP000268162"/>
    </source>
</evidence>
<feature type="non-terminal residue" evidence="10">
    <location>
        <position position="97"/>
    </location>
</feature>
<evidence type="ECO:0000256" key="8">
    <source>
        <dbReference type="ARBA" id="ARBA00023306"/>
    </source>
</evidence>
<dbReference type="AlphaFoldDB" id="A0A4P9ZNH0"/>
<keyword evidence="6" id="KW-0995">Kinetochore</keyword>
<dbReference type="GO" id="GO:0005634">
    <property type="term" value="C:nucleus"/>
    <property type="evidence" value="ECO:0007669"/>
    <property type="project" value="InterPro"/>
</dbReference>
<keyword evidence="7" id="KW-0175">Coiled coil</keyword>
<evidence type="ECO:0000313" key="10">
    <source>
        <dbReference type="EMBL" id="RKP34092.1"/>
    </source>
</evidence>
<keyword evidence="11" id="KW-1185">Reference proteome</keyword>
<dbReference type="GO" id="GO:0000444">
    <property type="term" value="C:MIS12/MIND type complex"/>
    <property type="evidence" value="ECO:0007669"/>
    <property type="project" value="TreeGrafter"/>
</dbReference>
<comment type="subcellular location">
    <subcellularLocation>
        <location evidence="1">Chromosome</location>
        <location evidence="1">Centromere</location>
        <location evidence="1">Kinetochore</location>
    </subcellularLocation>
</comment>
<accession>A0A4P9ZNH0</accession>
<keyword evidence="3" id="KW-0158">Chromosome</keyword>
<evidence type="ECO:0000256" key="6">
    <source>
        <dbReference type="ARBA" id="ARBA00022838"/>
    </source>
</evidence>
<dbReference type="PANTHER" id="PTHR14527:SF2">
    <property type="entry name" value="PROTEIN MIS12 HOMOLOG"/>
    <property type="match status" value="1"/>
</dbReference>
<proteinExistence type="inferred from homology"/>
<name>A0A4P9ZNH0_9FUNG</name>
<protein>
    <submittedName>
        <fullName evidence="10">Centromere protein Mis12</fullName>
    </submittedName>
</protein>
<evidence type="ECO:0000256" key="3">
    <source>
        <dbReference type="ARBA" id="ARBA00022454"/>
    </source>
</evidence>
<evidence type="ECO:0000256" key="9">
    <source>
        <dbReference type="ARBA" id="ARBA00023328"/>
    </source>
</evidence>
<dbReference type="GO" id="GO:0000070">
    <property type="term" value="P:mitotic sister chromatid segregation"/>
    <property type="evidence" value="ECO:0007669"/>
    <property type="project" value="TreeGrafter"/>
</dbReference>
<evidence type="ECO:0000256" key="1">
    <source>
        <dbReference type="ARBA" id="ARBA00004629"/>
    </source>
</evidence>
<keyword evidence="5" id="KW-0498">Mitosis</keyword>
<evidence type="ECO:0000256" key="7">
    <source>
        <dbReference type="ARBA" id="ARBA00023054"/>
    </source>
</evidence>
<comment type="similarity">
    <text evidence="2">Belongs to the mis12 family.</text>
</comment>
<dbReference type="GO" id="GO:0051382">
    <property type="term" value="P:kinetochore assembly"/>
    <property type="evidence" value="ECO:0007669"/>
    <property type="project" value="TreeGrafter"/>
</dbReference>
<dbReference type="Proteomes" id="UP000268162">
    <property type="component" value="Unassembled WGS sequence"/>
</dbReference>
<keyword evidence="8" id="KW-0131">Cell cycle</keyword>
<dbReference type="PANTHER" id="PTHR14527">
    <property type="entry name" value="PROTEIN MIS12 HOMOLOG"/>
    <property type="match status" value="1"/>
</dbReference>
<evidence type="ECO:0000256" key="5">
    <source>
        <dbReference type="ARBA" id="ARBA00022776"/>
    </source>
</evidence>